<dbReference type="Proteomes" id="UP000364291">
    <property type="component" value="Unassembled WGS sequence"/>
</dbReference>
<sequence length="122" mass="13710">MSTPSLLPAVVTTKPRSLEMSEDRTVIRVPVNVTLADGSQYSFWYHVHAGKEFPNFNEVFGDPKEAGCVDAYRLLDQVVMHYLHTDTEDNQLREVLRQVKAVAEQAVDTFFAEVAASLSTKH</sequence>
<dbReference type="AlphaFoldDB" id="A0A5E5P245"/>
<proteinExistence type="predicted"/>
<dbReference type="OrthoDB" id="9965621at2"/>
<protein>
    <submittedName>
        <fullName evidence="1">Uncharacterized protein</fullName>
    </submittedName>
</protein>
<evidence type="ECO:0000313" key="1">
    <source>
        <dbReference type="EMBL" id="VVG70424.1"/>
    </source>
</evidence>
<name>A0A5E5P245_9BURK</name>
<organism evidence="1 2">
    <name type="scientific">Pandoraea apista</name>
    <dbReference type="NCBI Taxonomy" id="93218"/>
    <lineage>
        <taxon>Bacteria</taxon>
        <taxon>Pseudomonadati</taxon>
        <taxon>Pseudomonadota</taxon>
        <taxon>Betaproteobacteria</taxon>
        <taxon>Burkholderiales</taxon>
        <taxon>Burkholderiaceae</taxon>
        <taxon>Pandoraea</taxon>
    </lineage>
</organism>
<evidence type="ECO:0000313" key="2">
    <source>
        <dbReference type="Proteomes" id="UP000364291"/>
    </source>
</evidence>
<dbReference type="RefSeq" id="WP_150728558.1">
    <property type="nucleotide sequence ID" value="NZ_CABPSX010000002.1"/>
</dbReference>
<dbReference type="EMBL" id="CABPSX010000002">
    <property type="protein sequence ID" value="VVG70424.1"/>
    <property type="molecule type" value="Genomic_DNA"/>
</dbReference>
<accession>A0A5E5P245</accession>
<reference evidence="1 2" key="1">
    <citation type="submission" date="2019-08" db="EMBL/GenBank/DDBJ databases">
        <authorList>
            <person name="Peeters C."/>
        </authorList>
    </citation>
    <scope>NUCLEOTIDE SEQUENCE [LARGE SCALE GENOMIC DNA]</scope>
    <source>
        <strain evidence="1 2">LMG 18089</strain>
    </source>
</reference>
<gene>
    <name evidence="1" type="ORF">PAP18089_01384</name>
</gene>